<proteinExistence type="predicted"/>
<dbReference type="AlphaFoldDB" id="A0A564G4Y8"/>
<evidence type="ECO:0000313" key="2">
    <source>
        <dbReference type="EMBL" id="VUF15142.1"/>
    </source>
</evidence>
<keyword evidence="4" id="KW-1185">Reference proteome</keyword>
<reference evidence="2 3" key="1">
    <citation type="submission" date="2019-06" db="EMBL/GenBank/DDBJ databases">
        <authorList>
            <person name="Rodrigo-Torres L."/>
            <person name="Arahal R. D."/>
            <person name="Lucena T."/>
        </authorList>
    </citation>
    <scope>NUCLEOTIDE SEQUENCE [LARGE SCALE GENOMIC DNA]</scope>
    <source>
        <strain evidence="2 3">SW08-7</strain>
    </source>
</reference>
<reference evidence="1" key="3">
    <citation type="submission" date="2021-08" db="EMBL/GenBank/DDBJ databases">
        <authorList>
            <person name="Tani A."/>
            <person name="Ola A."/>
            <person name="Ogura Y."/>
            <person name="Katsura K."/>
            <person name="Hayashi T."/>
        </authorList>
    </citation>
    <scope>NUCLEOTIDE SEQUENCE</scope>
    <source>
        <strain evidence="1">DSM 22415</strain>
    </source>
</reference>
<dbReference type="Proteomes" id="UP001055303">
    <property type="component" value="Unassembled WGS sequence"/>
</dbReference>
<dbReference type="Proteomes" id="UP000401717">
    <property type="component" value="Unassembled WGS sequence"/>
</dbReference>
<sequence length="64" mass="6922">MPGSDAEMLALVNEIVDLRLQLAEAQDQCVEMAVDAGHLLAEIHDLRRELAAARSGPARERIAA</sequence>
<gene>
    <name evidence="1" type="ORF">IFDJLNFL_1177</name>
    <name evidence="2" type="ORF">MTDSW087_04877</name>
</gene>
<dbReference type="OrthoDB" id="8004799at2"/>
<protein>
    <submittedName>
        <fullName evidence="2">Uncharacterized protein</fullName>
    </submittedName>
</protein>
<dbReference type="EMBL" id="BPQI01000026">
    <property type="protein sequence ID" value="GJD55293.1"/>
    <property type="molecule type" value="Genomic_DNA"/>
</dbReference>
<organism evidence="2 3">
    <name type="scientific">Methylobacterium dankookense</name>
    <dbReference type="NCBI Taxonomy" id="560405"/>
    <lineage>
        <taxon>Bacteria</taxon>
        <taxon>Pseudomonadati</taxon>
        <taxon>Pseudomonadota</taxon>
        <taxon>Alphaproteobacteria</taxon>
        <taxon>Hyphomicrobiales</taxon>
        <taxon>Methylobacteriaceae</taxon>
        <taxon>Methylobacterium</taxon>
    </lineage>
</organism>
<evidence type="ECO:0000313" key="1">
    <source>
        <dbReference type="EMBL" id="GJD55293.1"/>
    </source>
</evidence>
<name>A0A564G4Y8_9HYPH</name>
<reference evidence="1" key="2">
    <citation type="journal article" date="2021" name="Front. Microbiol.">
        <title>Comprehensive Comparative Genomics and Phenotyping of Methylobacterium Species.</title>
        <authorList>
            <person name="Alessa O."/>
            <person name="Ogura Y."/>
            <person name="Fujitani Y."/>
            <person name="Takami H."/>
            <person name="Hayashi T."/>
            <person name="Sahin N."/>
            <person name="Tani A."/>
        </authorList>
    </citation>
    <scope>NUCLEOTIDE SEQUENCE</scope>
    <source>
        <strain evidence="1">DSM 22415</strain>
    </source>
</reference>
<dbReference type="RefSeq" id="WP_144767475.1">
    <property type="nucleotide sequence ID" value="NZ_BPQI01000026.1"/>
</dbReference>
<evidence type="ECO:0000313" key="3">
    <source>
        <dbReference type="Proteomes" id="UP000401717"/>
    </source>
</evidence>
<accession>A0A564G4Y8</accession>
<dbReference type="EMBL" id="CABFVH010000047">
    <property type="protein sequence ID" value="VUF15142.1"/>
    <property type="molecule type" value="Genomic_DNA"/>
</dbReference>
<evidence type="ECO:0000313" key="4">
    <source>
        <dbReference type="Proteomes" id="UP001055303"/>
    </source>
</evidence>